<dbReference type="Gene3D" id="1.20.120.330">
    <property type="entry name" value="Nucleotidyltransferases domain 2"/>
    <property type="match status" value="1"/>
</dbReference>
<dbReference type="Pfam" id="PF08780">
    <property type="entry name" value="NTase_sub_bind"/>
    <property type="match status" value="1"/>
</dbReference>
<dbReference type="GO" id="GO:0016740">
    <property type="term" value="F:transferase activity"/>
    <property type="evidence" value="ECO:0007669"/>
    <property type="project" value="UniProtKB-KW"/>
</dbReference>
<reference evidence="1" key="1">
    <citation type="submission" date="2015-12" db="EMBL/GenBank/DDBJ databases">
        <authorList>
            <person name="Tikhonova T.V."/>
            <person name="Pavlov A.R."/>
            <person name="Beletsky A.V."/>
            <person name="Mardanov A.V."/>
            <person name="Sorokin D.Y."/>
            <person name="Ravin N.V."/>
            <person name="Popov V.O."/>
        </authorList>
    </citation>
    <scope>NUCLEOTIDE SEQUENCE</scope>
    <source>
        <strain evidence="1">DSM 14787</strain>
    </source>
</reference>
<accession>L0DWF4</accession>
<dbReference type="SUPFAM" id="SSF81593">
    <property type="entry name" value="Nucleotidyltransferase substrate binding subunit/domain"/>
    <property type="match status" value="1"/>
</dbReference>
<gene>
    <name evidence="1" type="ordered locus">TVNIR_1683</name>
</gene>
<dbReference type="eggNOG" id="COG1669">
    <property type="taxonomic scope" value="Bacteria"/>
</dbReference>
<protein>
    <submittedName>
        <fullName evidence="1">Nucleotidyltransferase</fullName>
    </submittedName>
</protein>
<keyword evidence="2" id="KW-1185">Reference proteome</keyword>
<proteinExistence type="predicted"/>
<dbReference type="NCBIfam" id="TIGR01987">
    <property type="entry name" value="HI0074"/>
    <property type="match status" value="1"/>
</dbReference>
<evidence type="ECO:0000313" key="1">
    <source>
        <dbReference type="EMBL" id="AGA33347.1"/>
    </source>
</evidence>
<dbReference type="RefSeq" id="WP_015258475.1">
    <property type="nucleotide sequence ID" value="NC_019902.2"/>
</dbReference>
<dbReference type="AlphaFoldDB" id="L0DWF4"/>
<dbReference type="PATRIC" id="fig|1255043.3.peg.1703"/>
<dbReference type="HOGENOM" id="CLU_118479_1_0_6"/>
<dbReference type="OrthoDB" id="9810452at2"/>
<name>L0DWF4_THIND</name>
<dbReference type="Proteomes" id="UP000010809">
    <property type="component" value="Chromosome"/>
</dbReference>
<sequence>MPDPDVRWRQRLANYRRALAQLNAAVDLAQSRELSDLERHGLIQAFEFTHELAWNVMKDYFAYQGNPAITGSRDAVREVFSRGLIEDGEGWMEMIQSRNQTTHTYNDKVAAAIASRIRGRYRPLFQQFLERMEALDPDAS</sequence>
<dbReference type="EMBL" id="CP003989">
    <property type="protein sequence ID" value="AGA33347.1"/>
    <property type="molecule type" value="Genomic_DNA"/>
</dbReference>
<organism evidence="1 2">
    <name type="scientific">Thioalkalivibrio nitratireducens (strain DSM 14787 / UNIQEM 213 / ALEN2)</name>
    <dbReference type="NCBI Taxonomy" id="1255043"/>
    <lineage>
        <taxon>Bacteria</taxon>
        <taxon>Pseudomonadati</taxon>
        <taxon>Pseudomonadota</taxon>
        <taxon>Gammaproteobacteria</taxon>
        <taxon>Chromatiales</taxon>
        <taxon>Ectothiorhodospiraceae</taxon>
        <taxon>Thioalkalivibrio</taxon>
    </lineage>
</organism>
<evidence type="ECO:0000313" key="2">
    <source>
        <dbReference type="Proteomes" id="UP000010809"/>
    </source>
</evidence>
<dbReference type="InterPro" id="IPR010235">
    <property type="entry name" value="HepT"/>
</dbReference>
<dbReference type="KEGG" id="tni:TVNIR_1683"/>